<dbReference type="Proteomes" id="UP000297452">
    <property type="component" value="Unassembled WGS sequence"/>
</dbReference>
<comment type="caution">
    <text evidence="2">The sequence shown here is derived from an EMBL/GenBank/DDBJ whole genome shotgun (WGS) entry which is preliminary data.</text>
</comment>
<keyword evidence="3" id="KW-1185">Reference proteome</keyword>
<evidence type="ECO:0000313" key="2">
    <source>
        <dbReference type="EMBL" id="TGO65384.1"/>
    </source>
</evidence>
<organism evidence="2 3">
    <name type="scientific">Botryotinia narcissicola</name>
    <dbReference type="NCBI Taxonomy" id="278944"/>
    <lineage>
        <taxon>Eukaryota</taxon>
        <taxon>Fungi</taxon>
        <taxon>Dikarya</taxon>
        <taxon>Ascomycota</taxon>
        <taxon>Pezizomycotina</taxon>
        <taxon>Leotiomycetes</taxon>
        <taxon>Helotiales</taxon>
        <taxon>Sclerotiniaceae</taxon>
        <taxon>Botryotinia</taxon>
    </lineage>
</organism>
<name>A0A4Z1IXC2_9HELO</name>
<accession>A0A4Z1IXC2</accession>
<protein>
    <submittedName>
        <fullName evidence="2">Uncharacterized protein</fullName>
    </submittedName>
</protein>
<feature type="compositionally biased region" description="Basic and acidic residues" evidence="1">
    <location>
        <begin position="58"/>
        <end position="67"/>
    </location>
</feature>
<feature type="region of interest" description="Disordered" evidence="1">
    <location>
        <begin position="57"/>
        <end position="87"/>
    </location>
</feature>
<feature type="compositionally biased region" description="Basic and acidic residues" evidence="1">
    <location>
        <begin position="77"/>
        <end position="87"/>
    </location>
</feature>
<evidence type="ECO:0000313" key="3">
    <source>
        <dbReference type="Proteomes" id="UP000297452"/>
    </source>
</evidence>
<sequence length="130" mass="14777">MKTRNIKIQRQPNSHARACDISPHRISILPTASVTTEPPKSLQSGDIVYRLTVSGDVKTPEKSEPKRPRIFPPRVNKGYDHHPSQLQAGRDHNKLQSFLFFWFILQPDPVSRHLAYRLSDTPLSSSKADP</sequence>
<gene>
    <name evidence="2" type="ORF">BOTNAR_0078g00100</name>
</gene>
<dbReference type="EMBL" id="PQXJ01000078">
    <property type="protein sequence ID" value="TGO65384.1"/>
    <property type="molecule type" value="Genomic_DNA"/>
</dbReference>
<proteinExistence type="predicted"/>
<dbReference type="AlphaFoldDB" id="A0A4Z1IXC2"/>
<evidence type="ECO:0000256" key="1">
    <source>
        <dbReference type="SAM" id="MobiDB-lite"/>
    </source>
</evidence>
<reference evidence="2 3" key="1">
    <citation type="submission" date="2017-12" db="EMBL/GenBank/DDBJ databases">
        <title>Comparative genomics of Botrytis spp.</title>
        <authorList>
            <person name="Valero-Jimenez C.A."/>
            <person name="Tapia P."/>
            <person name="Veloso J."/>
            <person name="Silva-Moreno E."/>
            <person name="Staats M."/>
            <person name="Valdes J.H."/>
            <person name="Van Kan J.A.L."/>
        </authorList>
    </citation>
    <scope>NUCLEOTIDE SEQUENCE [LARGE SCALE GENOMIC DNA]</scope>
    <source>
        <strain evidence="2 3">MUCL2120</strain>
    </source>
</reference>